<sequence length="116" mass="13564">MDTCIDNSNVHSYIALPVMPHFLITMAMLYPCGMQEICEILSNNVQLYDKLEHVKNKKSIQLKHLFPHLNNHVMPLKCVYTNECVKTDSYVFVNNTVYYLQKADMPHILSVEEFNR</sequence>
<gene>
    <name evidence="1" type="ORF">GpSGHVEth134</name>
</gene>
<accession>A0A0Y0GFZ4</accession>
<organismHost>
    <name type="scientific">Glossina</name>
    <name type="common">tsetse flies</name>
    <dbReference type="NCBI Taxonomy" id="7393"/>
</organismHost>
<evidence type="ECO:0000313" key="2">
    <source>
        <dbReference type="Proteomes" id="UP000282469"/>
    </source>
</evidence>
<reference evidence="1 2" key="1">
    <citation type="journal article" date="2016" name="J. Gen. Virol.">
        <title>Comprehensive annotation of Glossina pallidipes salivary gland hypertrophy virus from Ethiopian tsetse flies: a proteogenomics approach.</title>
        <authorList>
            <person name="Abd-Alla A.M."/>
            <person name="Kariithi H.M."/>
            <person name="Cousserans F."/>
            <person name="Parker N.J."/>
            <person name="Ince I.A."/>
            <person name="Scully E.D."/>
            <person name="Boeren S."/>
            <person name="Geib S.M."/>
            <person name="Mekonnen S."/>
            <person name="Vlak J.M."/>
            <person name="Parker A.G."/>
            <person name="Vreysen M.J."/>
            <person name="Bergoin M."/>
        </authorList>
    </citation>
    <scope>NUCLEOTIDE SEQUENCE [LARGE SCALE GENOMIC DNA]</scope>
    <source>
        <strain evidence="1 2">Ethiopian</strain>
    </source>
</reference>
<proteinExistence type="predicted"/>
<dbReference type="KEGG" id="vg:5950913"/>
<evidence type="ECO:0000313" key="1">
    <source>
        <dbReference type="EMBL" id="AMB48738.1"/>
    </source>
</evidence>
<dbReference type="EMBL" id="KU050077">
    <property type="protein sequence ID" value="AMB48738.1"/>
    <property type="molecule type" value="Genomic_DNA"/>
</dbReference>
<dbReference type="RefSeq" id="YP_001687070.1">
    <property type="nucleotide sequence ID" value="NC_010356.1"/>
</dbReference>
<protein>
    <submittedName>
        <fullName evidence="1">Uncharacterized protein</fullName>
    </submittedName>
</protein>
<dbReference type="Proteomes" id="UP000282469">
    <property type="component" value="Segment"/>
</dbReference>
<organism evidence="1 2">
    <name type="scientific">Glossina hytrovirus (isolate Glossina pallidipes/Ethiopia/Seibersdorf/-)</name>
    <name type="common">GHV</name>
    <dbReference type="NCBI Taxonomy" id="379529"/>
    <lineage>
        <taxon>Viruses</taxon>
        <taxon>Viruses incertae sedis</taxon>
        <taxon>Naldaviricetes</taxon>
        <taxon>Lefavirales</taxon>
        <taxon>Hytrosaviridae</taxon>
        <taxon>Glossinavirus</taxon>
        <taxon>Glossinavirus glopallidipedis</taxon>
    </lineage>
</organism>
<name>A0A0Y0GFZ4_GHVS</name>